<gene>
    <name evidence="4" type="ORF">C0Q70_19322</name>
</gene>
<dbReference type="EMBL" id="PZQS01000012">
    <property type="protein sequence ID" value="PVD21155.1"/>
    <property type="molecule type" value="Genomic_DNA"/>
</dbReference>
<evidence type="ECO:0000313" key="4">
    <source>
        <dbReference type="EMBL" id="PVD21155.1"/>
    </source>
</evidence>
<dbReference type="GO" id="GO:0005975">
    <property type="term" value="P:carbohydrate metabolic process"/>
    <property type="evidence" value="ECO:0007669"/>
    <property type="project" value="InterPro"/>
</dbReference>
<dbReference type="Gene3D" id="2.60.120.200">
    <property type="match status" value="1"/>
</dbReference>
<dbReference type="Proteomes" id="UP000245119">
    <property type="component" value="Linkage Group LG12"/>
</dbReference>
<accession>A0A2T7NJ21</accession>
<feature type="signal peptide" evidence="2">
    <location>
        <begin position="1"/>
        <end position="16"/>
    </location>
</feature>
<evidence type="ECO:0000256" key="2">
    <source>
        <dbReference type="SAM" id="SignalP"/>
    </source>
</evidence>
<keyword evidence="5" id="KW-1185">Reference proteome</keyword>
<evidence type="ECO:0000256" key="1">
    <source>
        <dbReference type="ARBA" id="ARBA00006865"/>
    </source>
</evidence>
<evidence type="ECO:0000313" key="5">
    <source>
        <dbReference type="Proteomes" id="UP000245119"/>
    </source>
</evidence>
<dbReference type="Pfam" id="PF00722">
    <property type="entry name" value="Glyco_hydro_16"/>
    <property type="match status" value="1"/>
</dbReference>
<dbReference type="InterPro" id="IPR000757">
    <property type="entry name" value="Beta-glucanase-like"/>
</dbReference>
<dbReference type="OrthoDB" id="4781at2759"/>
<comment type="similarity">
    <text evidence="1">Belongs to the glycosyl hydrolase 16 family.</text>
</comment>
<dbReference type="InterPro" id="IPR013320">
    <property type="entry name" value="ConA-like_dom_sf"/>
</dbReference>
<dbReference type="STRING" id="400727.A0A2T7NJ21"/>
<dbReference type="PANTHER" id="PTHR10963:SF55">
    <property type="entry name" value="GLYCOSIDE HYDROLASE FAMILY 16 PROTEIN"/>
    <property type="match status" value="1"/>
</dbReference>
<dbReference type="PANTHER" id="PTHR10963">
    <property type="entry name" value="GLYCOSYL HYDROLASE-RELATED"/>
    <property type="match status" value="1"/>
</dbReference>
<dbReference type="SUPFAM" id="SSF49899">
    <property type="entry name" value="Concanavalin A-like lectins/glucanases"/>
    <property type="match status" value="1"/>
</dbReference>
<proteinExistence type="inferred from homology"/>
<sequence length="366" mass="40987">MLLLLLLAAAISVVAAVPEAVLRQDDRGLEFSLPQPLPTLGPRRTRAVVFRDDFNGANLDRNHWKYEVSMFGGMNWEFQVYTPEHANVFLQGGHLFLKPTLTINDPRFNENFLTTGTMDMTALWGVCTNSGNYGCTREGRNGMLPPIMSGKVTTIPTIRFGQVEVRARIPVGDWIWPAIWMMPRDSVYGTWPRSGEIDIMESRGGNHGVNEVSSTLHWGTAWDHNNYGLTHGEVRKSSGGFQGDFHTWKLDWTHDHIVTSVDGQEVLRVTPPGGGFTELGHVSGSPWPGNSKMAPFDQDFFLILNVAVGGTNGYFPDGWNYGVAKPWPNNSPHANADFWSKRNQWESTWHGNNAAMEIDYIELRSL</sequence>
<evidence type="ECO:0000259" key="3">
    <source>
        <dbReference type="PROSITE" id="PS51762"/>
    </source>
</evidence>
<dbReference type="InterPro" id="IPR050546">
    <property type="entry name" value="Glycosyl_Hydrlase_16"/>
</dbReference>
<dbReference type="GO" id="GO:0004553">
    <property type="term" value="F:hydrolase activity, hydrolyzing O-glycosyl compounds"/>
    <property type="evidence" value="ECO:0007669"/>
    <property type="project" value="InterPro"/>
</dbReference>
<name>A0A2T7NJ21_POMCA</name>
<comment type="caution">
    <text evidence="4">The sequence shown here is derived from an EMBL/GenBank/DDBJ whole genome shotgun (WGS) entry which is preliminary data.</text>
</comment>
<reference evidence="4 5" key="1">
    <citation type="submission" date="2018-04" db="EMBL/GenBank/DDBJ databases">
        <title>The genome of golden apple snail Pomacea canaliculata provides insight into stress tolerance and invasive adaptation.</title>
        <authorList>
            <person name="Liu C."/>
            <person name="Liu B."/>
            <person name="Ren Y."/>
            <person name="Zhang Y."/>
            <person name="Wang H."/>
            <person name="Li S."/>
            <person name="Jiang F."/>
            <person name="Yin L."/>
            <person name="Zhang G."/>
            <person name="Qian W."/>
            <person name="Fan W."/>
        </authorList>
    </citation>
    <scope>NUCLEOTIDE SEQUENCE [LARGE SCALE GENOMIC DNA]</scope>
    <source>
        <strain evidence="4">SZHN2017</strain>
        <tissue evidence="4">Muscle</tissue>
    </source>
</reference>
<feature type="domain" description="GH16" evidence="3">
    <location>
        <begin position="52"/>
        <end position="366"/>
    </location>
</feature>
<protein>
    <recommendedName>
        <fullName evidence="3">GH16 domain-containing protein</fullName>
    </recommendedName>
</protein>
<keyword evidence="2" id="KW-0732">Signal</keyword>
<dbReference type="AlphaFoldDB" id="A0A2T7NJ21"/>
<dbReference type="CDD" id="cd08024">
    <property type="entry name" value="GH16_CCF"/>
    <property type="match status" value="1"/>
</dbReference>
<feature type="chain" id="PRO_5015599330" description="GH16 domain-containing protein" evidence="2">
    <location>
        <begin position="17"/>
        <end position="366"/>
    </location>
</feature>
<dbReference type="PROSITE" id="PS51762">
    <property type="entry name" value="GH16_2"/>
    <property type="match status" value="1"/>
</dbReference>
<organism evidence="4 5">
    <name type="scientific">Pomacea canaliculata</name>
    <name type="common">Golden apple snail</name>
    <dbReference type="NCBI Taxonomy" id="400727"/>
    <lineage>
        <taxon>Eukaryota</taxon>
        <taxon>Metazoa</taxon>
        <taxon>Spiralia</taxon>
        <taxon>Lophotrochozoa</taxon>
        <taxon>Mollusca</taxon>
        <taxon>Gastropoda</taxon>
        <taxon>Caenogastropoda</taxon>
        <taxon>Architaenioglossa</taxon>
        <taxon>Ampullarioidea</taxon>
        <taxon>Ampullariidae</taxon>
        <taxon>Pomacea</taxon>
    </lineage>
</organism>